<dbReference type="PANTHER" id="PTHR24273:SF32">
    <property type="entry name" value="HYALIN"/>
    <property type="match status" value="1"/>
</dbReference>
<dbReference type="OrthoDB" id="5948052at2759"/>
<evidence type="ECO:0000256" key="1">
    <source>
        <dbReference type="ARBA" id="ARBA00022737"/>
    </source>
</evidence>
<sequence>MVLVETQDTSPPVISSCPSDQTQLIQLGAASPVISWVEPTATDLSGNSTIMHQSHQIGTTFPKGTTNVTYVLSDPSGNIATCSFNVGVTIGKVSSCFKFQCTLFHKP</sequence>
<gene>
    <name evidence="3" type="ORF">HOLleu_15729</name>
</gene>
<organism evidence="3 4">
    <name type="scientific">Holothuria leucospilota</name>
    <name type="common">Black long sea cucumber</name>
    <name type="synonym">Mertensiothuria leucospilota</name>
    <dbReference type="NCBI Taxonomy" id="206669"/>
    <lineage>
        <taxon>Eukaryota</taxon>
        <taxon>Metazoa</taxon>
        <taxon>Echinodermata</taxon>
        <taxon>Eleutherozoa</taxon>
        <taxon>Echinozoa</taxon>
        <taxon>Holothuroidea</taxon>
        <taxon>Aspidochirotacea</taxon>
        <taxon>Aspidochirotida</taxon>
        <taxon>Holothuriidae</taxon>
        <taxon>Holothuria</taxon>
    </lineage>
</organism>
<dbReference type="PANTHER" id="PTHR24273">
    <property type="entry name" value="FI04643P-RELATED"/>
    <property type="match status" value="1"/>
</dbReference>
<evidence type="ECO:0000313" key="3">
    <source>
        <dbReference type="EMBL" id="KAJ8038336.1"/>
    </source>
</evidence>
<proteinExistence type="predicted"/>
<keyword evidence="1" id="KW-0677">Repeat</keyword>
<dbReference type="Pfam" id="PF02494">
    <property type="entry name" value="HYR"/>
    <property type="match status" value="1"/>
</dbReference>
<dbReference type="PROSITE" id="PS50825">
    <property type="entry name" value="HYR"/>
    <property type="match status" value="1"/>
</dbReference>
<name>A0A9Q1C457_HOLLE</name>
<dbReference type="AlphaFoldDB" id="A0A9Q1C457"/>
<comment type="caution">
    <text evidence="3">The sequence shown here is derived from an EMBL/GenBank/DDBJ whole genome shotgun (WGS) entry which is preliminary data.</text>
</comment>
<accession>A0A9Q1C457</accession>
<dbReference type="EMBL" id="JAIZAY010000007">
    <property type="protein sequence ID" value="KAJ8038336.1"/>
    <property type="molecule type" value="Genomic_DNA"/>
</dbReference>
<feature type="domain" description="HYR" evidence="2">
    <location>
        <begin position="7"/>
        <end position="90"/>
    </location>
</feature>
<dbReference type="Proteomes" id="UP001152320">
    <property type="component" value="Chromosome 7"/>
</dbReference>
<evidence type="ECO:0000259" key="2">
    <source>
        <dbReference type="PROSITE" id="PS50825"/>
    </source>
</evidence>
<protein>
    <submittedName>
        <fullName evidence="3">Hyalin</fullName>
    </submittedName>
</protein>
<dbReference type="InterPro" id="IPR003410">
    <property type="entry name" value="HYR_dom"/>
</dbReference>
<evidence type="ECO:0000313" key="4">
    <source>
        <dbReference type="Proteomes" id="UP001152320"/>
    </source>
</evidence>
<keyword evidence="4" id="KW-1185">Reference proteome</keyword>
<reference evidence="3" key="1">
    <citation type="submission" date="2021-10" db="EMBL/GenBank/DDBJ databases">
        <title>Tropical sea cucumber genome reveals ecological adaptation and Cuvierian tubules defense mechanism.</title>
        <authorList>
            <person name="Chen T."/>
        </authorList>
    </citation>
    <scope>NUCLEOTIDE SEQUENCE</scope>
    <source>
        <strain evidence="3">Nanhai2018</strain>
        <tissue evidence="3">Muscle</tissue>
    </source>
</reference>